<evidence type="ECO:0000256" key="1">
    <source>
        <dbReference type="SAM" id="SignalP"/>
    </source>
</evidence>
<organism evidence="2">
    <name type="scientific">Amblyomma triste</name>
    <name type="common">Neotropical tick</name>
    <dbReference type="NCBI Taxonomy" id="251400"/>
    <lineage>
        <taxon>Eukaryota</taxon>
        <taxon>Metazoa</taxon>
        <taxon>Ecdysozoa</taxon>
        <taxon>Arthropoda</taxon>
        <taxon>Chelicerata</taxon>
        <taxon>Arachnida</taxon>
        <taxon>Acari</taxon>
        <taxon>Parasitiformes</taxon>
        <taxon>Ixodida</taxon>
        <taxon>Ixodoidea</taxon>
        <taxon>Ixodidae</taxon>
        <taxon>Amblyomminae</taxon>
        <taxon>Amblyomma</taxon>
    </lineage>
</organism>
<protein>
    <submittedName>
        <fullName evidence="2">Putative secreted protein</fullName>
    </submittedName>
</protein>
<evidence type="ECO:0000313" key="2">
    <source>
        <dbReference type="EMBL" id="JAC28108.1"/>
    </source>
</evidence>
<proteinExistence type="evidence at transcript level"/>
<keyword evidence="1" id="KW-0732">Signal</keyword>
<sequence length="204" mass="22802">MIKMSGEIVLLLLSVLWAADADKLSGQKGIDQNKHSKATTEKYILGELSLPNEELDLGDKKKLLLESGFIFDLPPLMKTVKSNIIILSGSQNSTDYETMINSTKVNYTVQISGESPKHNLAARFGFTNLTVIIVRSSTGFNITSTTLDLKKVRYKTERTIKASLNRKTPEFRAMVIGDATKVITQKVTNWTLSWNYLEEQINVS</sequence>
<feature type="signal peptide" evidence="1">
    <location>
        <begin position="1"/>
        <end position="21"/>
    </location>
</feature>
<reference evidence="2" key="1">
    <citation type="submission" date="2014-03" db="EMBL/GenBank/DDBJ databases">
        <title>The sialotranscriptome of Amblyomma triste, Amblyomma parvum and Amblyomma cajennense ticks, uncovered by 454-based RNA-seq.</title>
        <authorList>
            <person name="Garcia G.R."/>
            <person name="Gardinassi L.G."/>
            <person name="Ribeiro J.M."/>
            <person name="Anatriello E."/>
            <person name="Ferreira B.R."/>
            <person name="Moreira H.N."/>
            <person name="Mafra C."/>
            <person name="Olegario M.M."/>
            <person name="Szabo P.J."/>
            <person name="Miranda-Santos I.K."/>
            <person name="Maruyama S.R."/>
        </authorList>
    </citation>
    <scope>NUCLEOTIDE SEQUENCE</scope>
    <source>
        <strain evidence="2">Mato Grasso do Sul</strain>
        <tissue evidence="2">Salivary glands</tissue>
    </source>
</reference>
<dbReference type="AlphaFoldDB" id="A0A023G5G1"/>
<dbReference type="EMBL" id="GBBM01007310">
    <property type="protein sequence ID" value="JAC28108.1"/>
    <property type="molecule type" value="mRNA"/>
</dbReference>
<name>A0A023G5G1_AMBTT</name>
<feature type="chain" id="PRO_5001521701" evidence="1">
    <location>
        <begin position="22"/>
        <end position="204"/>
    </location>
</feature>
<accession>A0A023G5G1</accession>